<keyword evidence="2" id="KW-1185">Reference proteome</keyword>
<organism evidence="1 2">
    <name type="scientific">Acipenser ruthenus</name>
    <name type="common">Sterlet sturgeon</name>
    <dbReference type="NCBI Taxonomy" id="7906"/>
    <lineage>
        <taxon>Eukaryota</taxon>
        <taxon>Metazoa</taxon>
        <taxon>Chordata</taxon>
        <taxon>Craniata</taxon>
        <taxon>Vertebrata</taxon>
        <taxon>Euteleostomi</taxon>
        <taxon>Actinopterygii</taxon>
        <taxon>Chondrostei</taxon>
        <taxon>Acipenseriformes</taxon>
        <taxon>Acipenseridae</taxon>
        <taxon>Acipenser</taxon>
    </lineage>
</organism>
<gene>
    <name evidence="1" type="ORF">EOD39_9570</name>
</gene>
<name>A0A662YUV3_ACIRT</name>
<evidence type="ECO:0000313" key="1">
    <source>
        <dbReference type="EMBL" id="RXN00408.1"/>
    </source>
</evidence>
<dbReference type="Proteomes" id="UP000289886">
    <property type="component" value="Unassembled WGS sequence"/>
</dbReference>
<dbReference type="EMBL" id="SCEB01000187">
    <property type="protein sequence ID" value="RXN00408.1"/>
    <property type="molecule type" value="Genomic_DNA"/>
</dbReference>
<dbReference type="AlphaFoldDB" id="A0A662YUV3"/>
<comment type="caution">
    <text evidence="1">The sequence shown here is derived from an EMBL/GenBank/DDBJ whole genome shotgun (WGS) entry which is preliminary data.</text>
</comment>
<proteinExistence type="predicted"/>
<accession>A0A662YUV3</accession>
<evidence type="ECO:0000313" key="2">
    <source>
        <dbReference type="Proteomes" id="UP000289886"/>
    </source>
</evidence>
<protein>
    <submittedName>
        <fullName evidence="1">Uncharacterized protein</fullName>
    </submittedName>
</protein>
<reference evidence="1 2" key="1">
    <citation type="submission" date="2019-01" db="EMBL/GenBank/DDBJ databases">
        <title>Draft Genome and Complete Hox-Cluster Characterization of the Sterlet Sturgeon (Acipenser ruthenus).</title>
        <authorList>
            <person name="Wei Q."/>
        </authorList>
    </citation>
    <scope>NUCLEOTIDE SEQUENCE [LARGE SCALE GENOMIC DNA]</scope>
    <source>
        <strain evidence="1">WHYD16114868_AA</strain>
        <tissue evidence="1">Blood</tissue>
    </source>
</reference>
<sequence>MVRFLKYMVDAFPSALFKDLCHDSDLAEIVHMLLLKVTFPAQGNGPFSSKHVTDSRRQPAIRWILSQSEQAAIARKCEKMAGLHDAERLRKDLDQTVWLRDERAVKSIIECIDEMVNPFSQDNSELLNISSRVVAMASVSRDLLDAHD</sequence>